<feature type="chain" id="PRO_5006640545" description="Type IX secretion system protein PorV domain-containing protein" evidence="1">
    <location>
        <begin position="21"/>
        <end position="327"/>
    </location>
</feature>
<comment type="caution">
    <text evidence="3">The sequence shown here is derived from an EMBL/GenBank/DDBJ whole genome shotgun (WGS) entry which is preliminary data.</text>
</comment>
<keyword evidence="1" id="KW-0732">Signal</keyword>
<name>A0A0S7YC13_UNCT6</name>
<feature type="signal peptide" evidence="1">
    <location>
        <begin position="1"/>
        <end position="20"/>
    </location>
</feature>
<evidence type="ECO:0000259" key="2">
    <source>
        <dbReference type="Pfam" id="PF19572"/>
    </source>
</evidence>
<organism evidence="3 4">
    <name type="scientific">candidate division TA06 bacterium DG_78</name>
    <dbReference type="NCBI Taxonomy" id="1703772"/>
    <lineage>
        <taxon>Bacteria</taxon>
        <taxon>Bacteria division TA06</taxon>
    </lineage>
</organism>
<dbReference type="NCBIfam" id="NF033709">
    <property type="entry name" value="PorV_fam"/>
    <property type="match status" value="1"/>
</dbReference>
<accession>A0A0S7YC13</accession>
<dbReference type="EMBL" id="LJNI01000092">
    <property type="protein sequence ID" value="KPJ72182.1"/>
    <property type="molecule type" value="Genomic_DNA"/>
</dbReference>
<proteinExistence type="predicted"/>
<dbReference type="Gene3D" id="2.40.160.60">
    <property type="entry name" value="Outer membrane protein transport protein (OMPP1/FadL/TodX)"/>
    <property type="match status" value="1"/>
</dbReference>
<gene>
    <name evidence="3" type="ORF">AMJ52_07155</name>
</gene>
<protein>
    <recommendedName>
        <fullName evidence="2">Type IX secretion system protein PorV domain-containing protein</fullName>
    </recommendedName>
</protein>
<evidence type="ECO:0000313" key="3">
    <source>
        <dbReference type="EMBL" id="KPJ72182.1"/>
    </source>
</evidence>
<dbReference type="Pfam" id="PF19572">
    <property type="entry name" value="PorV"/>
    <property type="match status" value="1"/>
</dbReference>
<evidence type="ECO:0000256" key="1">
    <source>
        <dbReference type="SAM" id="SignalP"/>
    </source>
</evidence>
<dbReference type="SUPFAM" id="SSF56935">
    <property type="entry name" value="Porins"/>
    <property type="match status" value="1"/>
</dbReference>
<sequence>MSLRRVVLVSATLFIFTIAAQRPGATFLLIPPSAKATAMAYAYTAICNDASTNYYNAAGLAFFKSPKITVDYCGYLNGLAPDMHYFYCGFTYPLATSAWGFDIMYYTPGTIELRNFEGVYLGSYRIWRLALKLNYSRRFSKKLSLGIGWKYIKQQYGLWDSWGWYGDETGSSWAFDFNLLYKILPNLSIGTVLHNIGPKIKYSDDPLPWTYRLGIAYKPVDTKNFSCAFSAEITKILIGMFAIEENSFWENFKYEWDTAWKGIGIELLFYKVVSLRGGYFYDEEGARKGLTFGGGIKLVNFELDIGIDENIFEFETQDRKISLSYTF</sequence>
<dbReference type="Proteomes" id="UP000051012">
    <property type="component" value="Unassembled WGS sequence"/>
</dbReference>
<evidence type="ECO:0000313" key="4">
    <source>
        <dbReference type="Proteomes" id="UP000051012"/>
    </source>
</evidence>
<reference evidence="3 4" key="1">
    <citation type="journal article" date="2015" name="Microbiome">
        <title>Genomic resolution of linkages in carbon, nitrogen, and sulfur cycling among widespread estuary sediment bacteria.</title>
        <authorList>
            <person name="Baker B.J."/>
            <person name="Lazar C.S."/>
            <person name="Teske A.P."/>
            <person name="Dick G.J."/>
        </authorList>
    </citation>
    <scope>NUCLEOTIDE SEQUENCE [LARGE SCALE GENOMIC DNA]</scope>
    <source>
        <strain evidence="3">DG_78</strain>
    </source>
</reference>
<dbReference type="InterPro" id="IPR045741">
    <property type="entry name" value="PorV"/>
</dbReference>
<dbReference type="AlphaFoldDB" id="A0A0S7YC13"/>
<feature type="domain" description="Type IX secretion system protein PorV" evidence="2">
    <location>
        <begin position="24"/>
        <end position="238"/>
    </location>
</feature>